<gene>
    <name evidence="1" type="ORF">E2C01_029342</name>
</gene>
<sequence>MVSRRSGDAIEMKLYVPEERWKSFLHPEVPRLQVINQLLEPTVRDSERTCPRPDSFRLDARSLKGVVVNCSVHSVDPTRPYSSAAQLQNTRLRRGRHPFCDRVKKEKPVTGIQVKGGQQAEKSRTVYSEPWNFLQGRRVENS</sequence>
<comment type="caution">
    <text evidence="1">The sequence shown here is derived from an EMBL/GenBank/DDBJ whole genome shotgun (WGS) entry which is preliminary data.</text>
</comment>
<proteinExistence type="predicted"/>
<reference evidence="1 2" key="1">
    <citation type="submission" date="2019-05" db="EMBL/GenBank/DDBJ databases">
        <title>Another draft genome of Portunus trituberculatus and its Hox gene families provides insights of decapod evolution.</title>
        <authorList>
            <person name="Jeong J.-H."/>
            <person name="Song I."/>
            <person name="Kim S."/>
            <person name="Choi T."/>
            <person name="Kim D."/>
            <person name="Ryu S."/>
            <person name="Kim W."/>
        </authorList>
    </citation>
    <scope>NUCLEOTIDE SEQUENCE [LARGE SCALE GENOMIC DNA]</scope>
    <source>
        <tissue evidence="1">Muscle</tissue>
    </source>
</reference>
<organism evidence="1 2">
    <name type="scientific">Portunus trituberculatus</name>
    <name type="common">Swimming crab</name>
    <name type="synonym">Neptunus trituberculatus</name>
    <dbReference type="NCBI Taxonomy" id="210409"/>
    <lineage>
        <taxon>Eukaryota</taxon>
        <taxon>Metazoa</taxon>
        <taxon>Ecdysozoa</taxon>
        <taxon>Arthropoda</taxon>
        <taxon>Crustacea</taxon>
        <taxon>Multicrustacea</taxon>
        <taxon>Malacostraca</taxon>
        <taxon>Eumalacostraca</taxon>
        <taxon>Eucarida</taxon>
        <taxon>Decapoda</taxon>
        <taxon>Pleocyemata</taxon>
        <taxon>Brachyura</taxon>
        <taxon>Eubrachyura</taxon>
        <taxon>Portunoidea</taxon>
        <taxon>Portunidae</taxon>
        <taxon>Portuninae</taxon>
        <taxon>Portunus</taxon>
    </lineage>
</organism>
<evidence type="ECO:0000313" key="1">
    <source>
        <dbReference type="EMBL" id="MPC35906.1"/>
    </source>
</evidence>
<protein>
    <submittedName>
        <fullName evidence="1">Uncharacterized protein</fullName>
    </submittedName>
</protein>
<accession>A0A5B7ERQ3</accession>
<keyword evidence="2" id="KW-1185">Reference proteome</keyword>
<dbReference type="EMBL" id="VSRR010003376">
    <property type="protein sequence ID" value="MPC35906.1"/>
    <property type="molecule type" value="Genomic_DNA"/>
</dbReference>
<dbReference type="Proteomes" id="UP000324222">
    <property type="component" value="Unassembled WGS sequence"/>
</dbReference>
<name>A0A5B7ERQ3_PORTR</name>
<evidence type="ECO:0000313" key="2">
    <source>
        <dbReference type="Proteomes" id="UP000324222"/>
    </source>
</evidence>
<dbReference type="AlphaFoldDB" id="A0A5B7ERQ3"/>